<feature type="transmembrane region" description="Helical" evidence="1">
    <location>
        <begin position="66"/>
        <end position="83"/>
    </location>
</feature>
<feature type="transmembrane region" description="Helical" evidence="1">
    <location>
        <begin position="41"/>
        <end position="60"/>
    </location>
</feature>
<organism evidence="2 3">
    <name type="scientific">Lacipirellula parvula</name>
    <dbReference type="NCBI Taxonomy" id="2650471"/>
    <lineage>
        <taxon>Bacteria</taxon>
        <taxon>Pseudomonadati</taxon>
        <taxon>Planctomycetota</taxon>
        <taxon>Planctomycetia</taxon>
        <taxon>Pirellulales</taxon>
        <taxon>Lacipirellulaceae</taxon>
        <taxon>Lacipirellula</taxon>
    </lineage>
</organism>
<keyword evidence="1" id="KW-0812">Transmembrane</keyword>
<sequence length="100" mass="11292">MQRKHKDIVWGFSWLVPKDVPPDFIASVESALGPICGWQGYVTLALVLSTLVVIPAVLFYLWLPMLALAGQVSAIVYWCSLLYREMLNNENNIPKNDKSK</sequence>
<gene>
    <name evidence="2" type="ORF">PLANPX_3778</name>
</gene>
<evidence type="ECO:0000313" key="3">
    <source>
        <dbReference type="Proteomes" id="UP000326837"/>
    </source>
</evidence>
<keyword evidence="3" id="KW-1185">Reference proteome</keyword>
<proteinExistence type="predicted"/>
<protein>
    <submittedName>
        <fullName evidence="2">Uncharacterized protein</fullName>
    </submittedName>
</protein>
<keyword evidence="1" id="KW-1133">Transmembrane helix</keyword>
<dbReference type="Proteomes" id="UP000326837">
    <property type="component" value="Chromosome"/>
</dbReference>
<dbReference type="EMBL" id="AP021861">
    <property type="protein sequence ID" value="BBO34166.1"/>
    <property type="molecule type" value="Genomic_DNA"/>
</dbReference>
<evidence type="ECO:0000313" key="2">
    <source>
        <dbReference type="EMBL" id="BBO34166.1"/>
    </source>
</evidence>
<evidence type="ECO:0000256" key="1">
    <source>
        <dbReference type="SAM" id="Phobius"/>
    </source>
</evidence>
<name>A0A5K7XIK6_9BACT</name>
<reference evidence="3" key="1">
    <citation type="submission" date="2019-10" db="EMBL/GenBank/DDBJ databases">
        <title>Lacipirellula parvula gen. nov., sp. nov., representing a lineage of planctomycetes widespread in freshwater anoxic habitats, and description of the family Lacipirellulaceae.</title>
        <authorList>
            <person name="Dedysh S.N."/>
            <person name="Kulichevskaya I.S."/>
            <person name="Beletsky A.V."/>
            <person name="Rakitin A.L."/>
            <person name="Mardanov A.V."/>
            <person name="Ivanova A.A."/>
            <person name="Saltykova V.X."/>
            <person name="Rijpstra W.I.C."/>
            <person name="Sinninghe Damste J.S."/>
            <person name="Ravin N.V."/>
        </authorList>
    </citation>
    <scope>NUCLEOTIDE SEQUENCE [LARGE SCALE GENOMIC DNA]</scope>
    <source>
        <strain evidence="3">PX69</strain>
    </source>
</reference>
<accession>A0A5K7XIK6</accession>
<dbReference type="AlphaFoldDB" id="A0A5K7XIK6"/>
<keyword evidence="1" id="KW-0472">Membrane</keyword>
<dbReference type="KEGG" id="lpav:PLANPX_3778"/>